<dbReference type="Proteomes" id="UP001156670">
    <property type="component" value="Unassembled WGS sequence"/>
</dbReference>
<proteinExistence type="predicted"/>
<evidence type="ECO:0000313" key="2">
    <source>
        <dbReference type="Proteomes" id="UP001156670"/>
    </source>
</evidence>
<evidence type="ECO:0000313" key="1">
    <source>
        <dbReference type="EMBL" id="GLQ94113.1"/>
    </source>
</evidence>
<reference evidence="2" key="1">
    <citation type="journal article" date="2019" name="Int. J. Syst. Evol. Microbiol.">
        <title>The Global Catalogue of Microorganisms (GCM) 10K type strain sequencing project: providing services to taxonomists for standard genome sequencing and annotation.</title>
        <authorList>
            <consortium name="The Broad Institute Genomics Platform"/>
            <consortium name="The Broad Institute Genome Sequencing Center for Infectious Disease"/>
            <person name="Wu L."/>
            <person name="Ma J."/>
        </authorList>
    </citation>
    <scope>NUCLEOTIDE SEQUENCE [LARGE SCALE GENOMIC DNA]</scope>
    <source>
        <strain evidence="2">NBRC 111980</strain>
    </source>
</reference>
<organism evidence="1 2">
    <name type="scientific">Dyella acidisoli</name>
    <dbReference type="NCBI Taxonomy" id="1867834"/>
    <lineage>
        <taxon>Bacteria</taxon>
        <taxon>Pseudomonadati</taxon>
        <taxon>Pseudomonadota</taxon>
        <taxon>Gammaproteobacteria</taxon>
        <taxon>Lysobacterales</taxon>
        <taxon>Rhodanobacteraceae</taxon>
        <taxon>Dyella</taxon>
    </lineage>
</organism>
<dbReference type="EMBL" id="BSOB01000030">
    <property type="protein sequence ID" value="GLQ94113.1"/>
    <property type="molecule type" value="Genomic_DNA"/>
</dbReference>
<protein>
    <submittedName>
        <fullName evidence="1">Uncharacterized protein</fullName>
    </submittedName>
</protein>
<name>A0ABQ5XRB7_9GAMM</name>
<keyword evidence="2" id="KW-1185">Reference proteome</keyword>
<comment type="caution">
    <text evidence="1">The sequence shown here is derived from an EMBL/GenBank/DDBJ whole genome shotgun (WGS) entry which is preliminary data.</text>
</comment>
<gene>
    <name evidence="1" type="ORF">GCM10007901_30640</name>
</gene>
<accession>A0ABQ5XRB7</accession>
<sequence>MIVQLLAHRGEDDTATLTNYERLAERIFQQAQLAADGTVGDVQFLSSAADAAEPGRGLEGTQGIEGRQVAHGSCEFF</sequence>